<dbReference type="PANTHER" id="PTHR43464:SF23">
    <property type="entry name" value="JUVENILE HORMONE ACID O-METHYLTRANSFERASE"/>
    <property type="match status" value="1"/>
</dbReference>
<accession>A0A4Q9DXC2</accession>
<keyword evidence="2" id="KW-0489">Methyltransferase</keyword>
<dbReference type="EMBL" id="SIRE01000005">
    <property type="protein sequence ID" value="TBL80492.1"/>
    <property type="molecule type" value="Genomic_DNA"/>
</dbReference>
<dbReference type="PANTHER" id="PTHR43464">
    <property type="entry name" value="METHYLTRANSFERASE"/>
    <property type="match status" value="1"/>
</dbReference>
<evidence type="ECO:0000313" key="2">
    <source>
        <dbReference type="EMBL" id="TBL80492.1"/>
    </source>
</evidence>
<keyword evidence="2" id="KW-0808">Transferase</keyword>
<dbReference type="CDD" id="cd02440">
    <property type="entry name" value="AdoMet_MTases"/>
    <property type="match status" value="1"/>
</dbReference>
<feature type="domain" description="Methyltransferase type 11" evidence="1">
    <location>
        <begin position="30"/>
        <end position="130"/>
    </location>
</feature>
<name>A0A4Q9DXC2_9BACL</name>
<protein>
    <submittedName>
        <fullName evidence="2">Class I SAM-dependent methyltransferase</fullName>
    </submittedName>
</protein>
<dbReference type="SUPFAM" id="SSF53335">
    <property type="entry name" value="S-adenosyl-L-methionine-dependent methyltransferases"/>
    <property type="match status" value="1"/>
</dbReference>
<gene>
    <name evidence="2" type="ORF">EYB31_07820</name>
</gene>
<comment type="caution">
    <text evidence="2">The sequence shown here is derived from an EMBL/GenBank/DDBJ whole genome shotgun (WGS) entry which is preliminary data.</text>
</comment>
<dbReference type="OrthoDB" id="9804312at2"/>
<dbReference type="Pfam" id="PF08241">
    <property type="entry name" value="Methyltransf_11"/>
    <property type="match status" value="1"/>
</dbReference>
<keyword evidence="3" id="KW-1185">Reference proteome</keyword>
<reference evidence="2 3" key="1">
    <citation type="submission" date="2019-02" db="EMBL/GenBank/DDBJ databases">
        <title>Paenibacillus sp. nov., isolated from surface-sterilized tissue of Thalictrum simplex L.</title>
        <authorList>
            <person name="Tuo L."/>
        </authorList>
    </citation>
    <scope>NUCLEOTIDE SEQUENCE [LARGE SCALE GENOMIC DNA]</scope>
    <source>
        <strain evidence="2 3">N2SHLJ1</strain>
    </source>
</reference>
<sequence length="212" mass="24349">MDLREQFGEIDIYLFDQLLKGRFTPDMTLLDAGCGNGRNMVYFLRNGYDVYGVDRSETAVQAVRSLAAELAPELPQDRFEMQAVEKLSYTNDTFDVVICNAVLHFAEHEDHFQTMVSELWRVIKPGGMLFARLASSIGIEQQIEPIGGGRYKLPDGSERYLVSEEQLLRLTEKLYGTWLEPLKTVNVQGLRCMSTWCIKKPHIVFFEQERAR</sequence>
<dbReference type="AlphaFoldDB" id="A0A4Q9DXC2"/>
<dbReference type="GO" id="GO:0032259">
    <property type="term" value="P:methylation"/>
    <property type="evidence" value="ECO:0007669"/>
    <property type="project" value="UniProtKB-KW"/>
</dbReference>
<dbReference type="InterPro" id="IPR013216">
    <property type="entry name" value="Methyltransf_11"/>
</dbReference>
<dbReference type="Gene3D" id="3.40.50.150">
    <property type="entry name" value="Vaccinia Virus protein VP39"/>
    <property type="match status" value="1"/>
</dbReference>
<proteinExistence type="predicted"/>
<evidence type="ECO:0000313" key="3">
    <source>
        <dbReference type="Proteomes" id="UP000293142"/>
    </source>
</evidence>
<organism evidence="2 3">
    <name type="scientific">Paenibacillus thalictri</name>
    <dbReference type="NCBI Taxonomy" id="2527873"/>
    <lineage>
        <taxon>Bacteria</taxon>
        <taxon>Bacillati</taxon>
        <taxon>Bacillota</taxon>
        <taxon>Bacilli</taxon>
        <taxon>Bacillales</taxon>
        <taxon>Paenibacillaceae</taxon>
        <taxon>Paenibacillus</taxon>
    </lineage>
</organism>
<dbReference type="GO" id="GO:0010420">
    <property type="term" value="F:polyprenyldihydroxybenzoate methyltransferase activity"/>
    <property type="evidence" value="ECO:0007669"/>
    <property type="project" value="TreeGrafter"/>
</dbReference>
<evidence type="ECO:0000259" key="1">
    <source>
        <dbReference type="Pfam" id="PF08241"/>
    </source>
</evidence>
<dbReference type="Proteomes" id="UP000293142">
    <property type="component" value="Unassembled WGS sequence"/>
</dbReference>
<dbReference type="InterPro" id="IPR029063">
    <property type="entry name" value="SAM-dependent_MTases_sf"/>
</dbReference>